<dbReference type="InterPro" id="IPR005031">
    <property type="entry name" value="COQ10_START"/>
</dbReference>
<comment type="function">
    <text evidence="3">Required for the function of coenzyme Q in the respiratory chain. May serve as a chaperone or may be involved in the transport of Q6 from its site of synthesis to the catalytic sites of the respiratory complexes.</text>
</comment>
<dbReference type="Pfam" id="PF03364">
    <property type="entry name" value="Polyketide_cyc"/>
    <property type="match status" value="1"/>
</dbReference>
<dbReference type="EMBL" id="JAPZBU010000012">
    <property type="protein sequence ID" value="KAJ5376989.1"/>
    <property type="molecule type" value="Genomic_DNA"/>
</dbReference>
<evidence type="ECO:0000256" key="2">
    <source>
        <dbReference type="ARBA" id="ARBA00011814"/>
    </source>
</evidence>
<keyword evidence="7" id="KW-1185">Reference proteome</keyword>
<evidence type="ECO:0000256" key="1">
    <source>
        <dbReference type="ARBA" id="ARBA00006885"/>
    </source>
</evidence>
<dbReference type="PANTHER" id="PTHR12901:SF10">
    <property type="entry name" value="COENZYME Q-BINDING PROTEIN COQ10, MITOCHONDRIAL"/>
    <property type="match status" value="1"/>
</dbReference>
<dbReference type="PANTHER" id="PTHR12901">
    <property type="entry name" value="SPERM PROTEIN HOMOLOG"/>
    <property type="match status" value="1"/>
</dbReference>
<reference evidence="6" key="1">
    <citation type="submission" date="2022-12" db="EMBL/GenBank/DDBJ databases">
        <authorList>
            <person name="Petersen C."/>
        </authorList>
    </citation>
    <scope>NUCLEOTIDE SEQUENCE</scope>
    <source>
        <strain evidence="6">IBT 29677</strain>
    </source>
</reference>
<evidence type="ECO:0000256" key="4">
    <source>
        <dbReference type="SAM" id="Phobius"/>
    </source>
</evidence>
<protein>
    <recommendedName>
        <fullName evidence="5">Coenzyme Q-binding protein COQ10 START domain-containing protein</fullName>
    </recommendedName>
</protein>
<dbReference type="InterPro" id="IPR023393">
    <property type="entry name" value="START-like_dom_sf"/>
</dbReference>
<keyword evidence="4" id="KW-0472">Membrane</keyword>
<dbReference type="GO" id="GO:0005739">
    <property type="term" value="C:mitochondrion"/>
    <property type="evidence" value="ECO:0007669"/>
    <property type="project" value="TreeGrafter"/>
</dbReference>
<gene>
    <name evidence="6" type="ORF">N7509_013875</name>
</gene>
<dbReference type="AlphaFoldDB" id="A0A9W9VDR4"/>
<evidence type="ECO:0000313" key="7">
    <source>
        <dbReference type="Proteomes" id="UP001147747"/>
    </source>
</evidence>
<dbReference type="FunFam" id="3.30.530.20:FF:000048">
    <property type="entry name" value="Sreptomyces cyclase/dehydrase family protein"/>
    <property type="match status" value="1"/>
</dbReference>
<evidence type="ECO:0000259" key="5">
    <source>
        <dbReference type="Pfam" id="PF03364"/>
    </source>
</evidence>
<proteinExistence type="inferred from homology"/>
<sequence length="318" mass="34818">MTKYQTLLIYCIQTAAAVVLFFKFQWAQTEADQTRTGRAADLRSIGTTTTFPSLHHTTSIHLTHLSSMRPTRSLDHKIHLLKPRVLNLPQTQAVRTISTIQGARPLRPSPTHSSQCTQAPRRSFGLPALSSLLPNGNNDSPKRVLTATRTLPYAPPNLFKVISSVESYSQFLPFLTASTVTARDPETGHPTQAFLTVGYGPLSETFTSRVDCDPKNLIVEARSGAKYGGAEKGSSSGGSGLSGFFPGASEGIFEYLSTRWELVPLDAKGGQPQTKVNLEVRFEFRSQMHATVMGAVEGQMAGVMIEAFEKRIHEMHGR</sequence>
<dbReference type="GeneID" id="81377492"/>
<feature type="transmembrane region" description="Helical" evidence="4">
    <location>
        <begin position="7"/>
        <end position="26"/>
    </location>
</feature>
<dbReference type="OrthoDB" id="292693at2759"/>
<organism evidence="6 7">
    <name type="scientific">Penicillium cosmopolitanum</name>
    <dbReference type="NCBI Taxonomy" id="1131564"/>
    <lineage>
        <taxon>Eukaryota</taxon>
        <taxon>Fungi</taxon>
        <taxon>Dikarya</taxon>
        <taxon>Ascomycota</taxon>
        <taxon>Pezizomycotina</taxon>
        <taxon>Eurotiomycetes</taxon>
        <taxon>Eurotiomycetidae</taxon>
        <taxon>Eurotiales</taxon>
        <taxon>Aspergillaceae</taxon>
        <taxon>Penicillium</taxon>
    </lineage>
</organism>
<dbReference type="GO" id="GO:0045333">
    <property type="term" value="P:cellular respiration"/>
    <property type="evidence" value="ECO:0007669"/>
    <property type="project" value="InterPro"/>
</dbReference>
<dbReference type="GO" id="GO:0048039">
    <property type="term" value="F:ubiquinone binding"/>
    <property type="evidence" value="ECO:0007669"/>
    <property type="project" value="InterPro"/>
</dbReference>
<comment type="subunit">
    <text evidence="2">Interacts with coenzyme Q.</text>
</comment>
<evidence type="ECO:0000313" key="6">
    <source>
        <dbReference type="EMBL" id="KAJ5376989.1"/>
    </source>
</evidence>
<comment type="similarity">
    <text evidence="1">Belongs to the COQ10 family.</text>
</comment>
<comment type="caution">
    <text evidence="6">The sequence shown here is derived from an EMBL/GenBank/DDBJ whole genome shotgun (WGS) entry which is preliminary data.</text>
</comment>
<dbReference type="InterPro" id="IPR044996">
    <property type="entry name" value="COQ10-like"/>
</dbReference>
<reference evidence="6" key="2">
    <citation type="journal article" date="2023" name="IMA Fungus">
        <title>Comparative genomic study of the Penicillium genus elucidates a diverse pangenome and 15 lateral gene transfer events.</title>
        <authorList>
            <person name="Petersen C."/>
            <person name="Sorensen T."/>
            <person name="Nielsen M.R."/>
            <person name="Sondergaard T.E."/>
            <person name="Sorensen J.L."/>
            <person name="Fitzpatrick D.A."/>
            <person name="Frisvad J.C."/>
            <person name="Nielsen K.L."/>
        </authorList>
    </citation>
    <scope>NUCLEOTIDE SEQUENCE</scope>
    <source>
        <strain evidence="6">IBT 29677</strain>
    </source>
</reference>
<accession>A0A9W9VDR4</accession>
<dbReference type="CDD" id="cd07813">
    <property type="entry name" value="COQ10p_like"/>
    <property type="match status" value="1"/>
</dbReference>
<keyword evidence="4" id="KW-0812">Transmembrane</keyword>
<dbReference type="SUPFAM" id="SSF55961">
    <property type="entry name" value="Bet v1-like"/>
    <property type="match status" value="1"/>
</dbReference>
<evidence type="ECO:0000256" key="3">
    <source>
        <dbReference type="ARBA" id="ARBA00024947"/>
    </source>
</evidence>
<dbReference type="Proteomes" id="UP001147747">
    <property type="component" value="Unassembled WGS sequence"/>
</dbReference>
<keyword evidence="4" id="KW-1133">Transmembrane helix</keyword>
<dbReference type="RefSeq" id="XP_056482019.1">
    <property type="nucleotide sequence ID" value="XM_056638512.1"/>
</dbReference>
<feature type="domain" description="Coenzyme Q-binding protein COQ10 START" evidence="5">
    <location>
        <begin position="152"/>
        <end position="309"/>
    </location>
</feature>
<name>A0A9W9VDR4_9EURO</name>
<dbReference type="Gene3D" id="3.30.530.20">
    <property type="match status" value="1"/>
</dbReference>